<evidence type="ECO:0000256" key="1">
    <source>
        <dbReference type="SAM" id="SignalP"/>
    </source>
</evidence>
<feature type="chain" id="PRO_5011434955" description="DUF4397 domain-containing protein" evidence="1">
    <location>
        <begin position="37"/>
        <end position="261"/>
    </location>
</feature>
<sequence length="261" mass="26855">MAFVVQAITFLIHMKMTSFFRPAALLATLPAMLAFSACKDDKDPAPQQGRVMITHVAAAVSGQVTAFVGDKQVGQLNYGQNSAYLGVDAGSPVFRINSGTQEVTKKNIDVAANQNYSVFAYSPSAAIGSAELISFSDDLTAPATGQAKIRLIHLGTGVNSPVRLSVPALTAGAAPTDLTTDVAFGKASDFILVNAGSTPDLRVTTTDAQRTSILTVGDGSGSGTGSKKIEAGKIYTVLVRGIATPGAPAAQKPQAVIIANN</sequence>
<proteinExistence type="predicted"/>
<dbReference type="EMBL" id="FOHS01000001">
    <property type="protein sequence ID" value="SES85653.1"/>
    <property type="molecule type" value="Genomic_DNA"/>
</dbReference>
<gene>
    <name evidence="3" type="ORF">SAMN04487998_0485</name>
</gene>
<organism evidence="3 4">
    <name type="scientific">Hymenobacter actinosclerus</name>
    <dbReference type="NCBI Taxonomy" id="82805"/>
    <lineage>
        <taxon>Bacteria</taxon>
        <taxon>Pseudomonadati</taxon>
        <taxon>Bacteroidota</taxon>
        <taxon>Cytophagia</taxon>
        <taxon>Cytophagales</taxon>
        <taxon>Hymenobacteraceae</taxon>
        <taxon>Hymenobacter</taxon>
    </lineage>
</organism>
<keyword evidence="4" id="KW-1185">Reference proteome</keyword>
<evidence type="ECO:0000313" key="3">
    <source>
        <dbReference type="EMBL" id="SES85653.1"/>
    </source>
</evidence>
<dbReference type="Pfam" id="PF14344">
    <property type="entry name" value="DUF4397"/>
    <property type="match status" value="1"/>
</dbReference>
<accession>A0A1H9ZV66</accession>
<keyword evidence="1" id="KW-0732">Signal</keyword>
<feature type="signal peptide" evidence="1">
    <location>
        <begin position="1"/>
        <end position="36"/>
    </location>
</feature>
<dbReference type="STRING" id="82805.SAMN04487998_0485"/>
<feature type="domain" description="DUF4397" evidence="2">
    <location>
        <begin position="59"/>
        <end position="156"/>
    </location>
</feature>
<protein>
    <recommendedName>
        <fullName evidence="2">DUF4397 domain-containing protein</fullName>
    </recommendedName>
</protein>
<evidence type="ECO:0000313" key="4">
    <source>
        <dbReference type="Proteomes" id="UP000198697"/>
    </source>
</evidence>
<name>A0A1H9ZV66_9BACT</name>
<dbReference type="InterPro" id="IPR025510">
    <property type="entry name" value="DUF4397"/>
</dbReference>
<evidence type="ECO:0000259" key="2">
    <source>
        <dbReference type="Pfam" id="PF14344"/>
    </source>
</evidence>
<dbReference type="AlphaFoldDB" id="A0A1H9ZV66"/>
<reference evidence="4" key="1">
    <citation type="submission" date="2016-10" db="EMBL/GenBank/DDBJ databases">
        <authorList>
            <person name="Varghese N."/>
            <person name="Submissions S."/>
        </authorList>
    </citation>
    <scope>NUCLEOTIDE SEQUENCE [LARGE SCALE GENOMIC DNA]</scope>
    <source>
        <strain evidence="4">DSM 15310</strain>
    </source>
</reference>
<dbReference type="Proteomes" id="UP000198697">
    <property type="component" value="Unassembled WGS sequence"/>
</dbReference>